<dbReference type="OrthoDB" id="8447063at2"/>
<keyword evidence="2" id="KW-1185">Reference proteome</keyword>
<dbReference type="EMBL" id="PUEJ01000012">
    <property type="protein sequence ID" value="PRH84708.1"/>
    <property type="molecule type" value="Genomic_DNA"/>
</dbReference>
<accession>A0A2S9Q5R5</accession>
<evidence type="ECO:0000313" key="1">
    <source>
        <dbReference type="EMBL" id="PRH84708.1"/>
    </source>
</evidence>
<reference evidence="1 2" key="1">
    <citation type="submission" date="2018-02" db="EMBL/GenBank/DDBJ databases">
        <title>Whole genome sequencing of endophytic bacterium.</title>
        <authorList>
            <person name="Eedara R."/>
            <person name="Podile A.R."/>
        </authorList>
    </citation>
    <scope>NUCLEOTIDE SEQUENCE [LARGE SCALE GENOMIC DNA]</scope>
    <source>
        <strain evidence="1 2">RP1T</strain>
    </source>
</reference>
<comment type="caution">
    <text evidence="1">The sequence shown here is derived from an EMBL/GenBank/DDBJ whole genome shotgun (WGS) entry which is preliminary data.</text>
</comment>
<evidence type="ECO:0000313" key="2">
    <source>
        <dbReference type="Proteomes" id="UP000237682"/>
    </source>
</evidence>
<dbReference type="AlphaFoldDB" id="A0A2S9Q5R5"/>
<organism evidence="1 2">
    <name type="scientific">Labrys okinawensis</name>
    <dbReference type="NCBI Taxonomy" id="346911"/>
    <lineage>
        <taxon>Bacteria</taxon>
        <taxon>Pseudomonadati</taxon>
        <taxon>Pseudomonadota</taxon>
        <taxon>Alphaproteobacteria</taxon>
        <taxon>Hyphomicrobiales</taxon>
        <taxon>Xanthobacteraceae</taxon>
        <taxon>Labrys</taxon>
    </lineage>
</organism>
<dbReference type="RefSeq" id="WP_105865032.1">
    <property type="nucleotide sequence ID" value="NZ_PUEJ01000012.1"/>
</dbReference>
<gene>
    <name evidence="1" type="ORF">C5L14_26385</name>
</gene>
<proteinExistence type="predicted"/>
<evidence type="ECO:0008006" key="3">
    <source>
        <dbReference type="Google" id="ProtNLM"/>
    </source>
</evidence>
<name>A0A2S9Q5R5_9HYPH</name>
<protein>
    <recommendedName>
        <fullName evidence="3">Rap1a immunity protein domain-containing protein</fullName>
    </recommendedName>
</protein>
<dbReference type="Proteomes" id="UP000237682">
    <property type="component" value="Unassembled WGS sequence"/>
</dbReference>
<sequence>MQSGNWLAASGLLMAAVFPPWGGFEPGFAGNEAATAPATILSASKSGEGAGSPAQGYDVWLGWPDDYRRGFALAIVMEQLSTCLGDGCQLTSHRRQCLAGVTDEAAVELLDRYIVRHPLARSRPVNVTMGQALYELCGPAR</sequence>